<evidence type="ECO:0000256" key="14">
    <source>
        <dbReference type="ARBA" id="ARBA00023117"/>
    </source>
</evidence>
<evidence type="ECO:0000256" key="6">
    <source>
        <dbReference type="ARBA" id="ARBA00022679"/>
    </source>
</evidence>
<keyword evidence="9 18" id="KW-0863">Zinc-finger</keyword>
<evidence type="ECO:0000256" key="21">
    <source>
        <dbReference type="SAM" id="MobiDB-lite"/>
    </source>
</evidence>
<dbReference type="InterPro" id="IPR001965">
    <property type="entry name" value="Znf_PHD"/>
</dbReference>
<dbReference type="SMART" id="SM00297">
    <property type="entry name" value="BROMO"/>
    <property type="match status" value="1"/>
</dbReference>
<feature type="domain" description="B box-type" evidence="25">
    <location>
        <begin position="189"/>
        <end position="230"/>
    </location>
</feature>
<evidence type="ECO:0000256" key="13">
    <source>
        <dbReference type="ARBA" id="ARBA00023054"/>
    </source>
</evidence>
<evidence type="ECO:0000313" key="27">
    <source>
        <dbReference type="Proteomes" id="UP000295070"/>
    </source>
</evidence>
<dbReference type="Pfam" id="PF00628">
    <property type="entry name" value="PHD"/>
    <property type="match status" value="1"/>
</dbReference>
<evidence type="ECO:0000256" key="18">
    <source>
        <dbReference type="PROSITE-ProRule" id="PRU00024"/>
    </source>
</evidence>
<evidence type="ECO:0000256" key="1">
    <source>
        <dbReference type="ARBA" id="ARBA00000900"/>
    </source>
</evidence>
<dbReference type="PROSITE" id="PS01359">
    <property type="entry name" value="ZF_PHD_1"/>
    <property type="match status" value="1"/>
</dbReference>
<dbReference type="SUPFAM" id="SSF57903">
    <property type="entry name" value="FYVE/PHD zinc finger"/>
    <property type="match status" value="1"/>
</dbReference>
<comment type="catalytic activity">
    <reaction evidence="1">
        <text>S-ubiquitinyl-[E2 ubiquitin-conjugating enzyme]-L-cysteine + [acceptor protein]-L-lysine = [E2 ubiquitin-conjugating enzyme]-L-cysteine + N(6)-ubiquitinyl-[acceptor protein]-L-lysine.</text>
        <dbReference type="EC" id="2.3.2.27"/>
    </reaction>
</comment>
<dbReference type="STRING" id="8167.A0A484D292"/>
<dbReference type="PROSITE" id="PS50119">
    <property type="entry name" value="ZF_BBOX"/>
    <property type="match status" value="2"/>
</dbReference>
<evidence type="ECO:0000259" key="22">
    <source>
        <dbReference type="PROSITE" id="PS50014"/>
    </source>
</evidence>
<dbReference type="Pfam" id="PF00439">
    <property type="entry name" value="Bromodomain"/>
    <property type="match status" value="1"/>
</dbReference>
<dbReference type="FunFam" id="3.30.160.60:FF:000074">
    <property type="entry name" value="Tripartite motif containing 66"/>
    <property type="match status" value="1"/>
</dbReference>
<dbReference type="PANTHER" id="PTHR45915">
    <property type="entry name" value="TRANSCRIPTION INTERMEDIARY FACTOR"/>
    <property type="match status" value="1"/>
</dbReference>
<dbReference type="PROSITE" id="PS50016">
    <property type="entry name" value="ZF_PHD_2"/>
    <property type="match status" value="1"/>
</dbReference>
<evidence type="ECO:0000256" key="17">
    <source>
        <dbReference type="ARBA" id="ARBA00023242"/>
    </source>
</evidence>
<dbReference type="GO" id="GO:0000785">
    <property type="term" value="C:chromatin"/>
    <property type="evidence" value="ECO:0007669"/>
    <property type="project" value="TreeGrafter"/>
</dbReference>
<keyword evidence="27" id="KW-1185">Reference proteome</keyword>
<organism evidence="26 27">
    <name type="scientific">Perca flavescens</name>
    <name type="common">American yellow perch</name>
    <name type="synonym">Morone flavescens</name>
    <dbReference type="NCBI Taxonomy" id="8167"/>
    <lineage>
        <taxon>Eukaryota</taxon>
        <taxon>Metazoa</taxon>
        <taxon>Chordata</taxon>
        <taxon>Craniata</taxon>
        <taxon>Vertebrata</taxon>
        <taxon>Euteleostomi</taxon>
        <taxon>Actinopterygii</taxon>
        <taxon>Neopterygii</taxon>
        <taxon>Teleostei</taxon>
        <taxon>Neoteleostei</taxon>
        <taxon>Acanthomorphata</taxon>
        <taxon>Eupercaria</taxon>
        <taxon>Perciformes</taxon>
        <taxon>Percoidei</taxon>
        <taxon>Percidae</taxon>
        <taxon>Percinae</taxon>
        <taxon>Perca</taxon>
    </lineage>
</organism>
<dbReference type="InterPro" id="IPR001487">
    <property type="entry name" value="Bromodomain"/>
</dbReference>
<keyword evidence="8" id="KW-0677">Repeat</keyword>
<dbReference type="InterPro" id="IPR019787">
    <property type="entry name" value="Znf_PHD-finger"/>
</dbReference>
<evidence type="ECO:0000256" key="9">
    <source>
        <dbReference type="ARBA" id="ARBA00022771"/>
    </source>
</evidence>
<keyword evidence="16" id="KW-0804">Transcription</keyword>
<evidence type="ECO:0000256" key="20">
    <source>
        <dbReference type="SAM" id="Coils"/>
    </source>
</evidence>
<dbReference type="Gene3D" id="1.20.920.10">
    <property type="entry name" value="Bromodomain-like"/>
    <property type="match status" value="1"/>
</dbReference>
<feature type="domain" description="Bromo" evidence="22">
    <location>
        <begin position="856"/>
        <end position="905"/>
    </location>
</feature>
<dbReference type="PROSITE" id="PS50089">
    <property type="entry name" value="ZF_RING_2"/>
    <property type="match status" value="1"/>
</dbReference>
<evidence type="ECO:0000256" key="2">
    <source>
        <dbReference type="ARBA" id="ARBA00004123"/>
    </source>
</evidence>
<evidence type="ECO:0000256" key="10">
    <source>
        <dbReference type="ARBA" id="ARBA00022786"/>
    </source>
</evidence>
<name>A0A484D292_PERFV</name>
<evidence type="ECO:0000256" key="4">
    <source>
        <dbReference type="ARBA" id="ARBA00012483"/>
    </source>
</evidence>
<dbReference type="CDD" id="cd19829">
    <property type="entry name" value="Bbox2_TIF1b_C-VI"/>
    <property type="match status" value="1"/>
</dbReference>
<feature type="compositionally biased region" description="Polar residues" evidence="21">
    <location>
        <begin position="961"/>
        <end position="970"/>
    </location>
</feature>
<keyword evidence="14 19" id="KW-0103">Bromodomain</keyword>
<dbReference type="SMART" id="SM00336">
    <property type="entry name" value="BBOX"/>
    <property type="match status" value="2"/>
</dbReference>
<dbReference type="GO" id="GO:0005634">
    <property type="term" value="C:nucleus"/>
    <property type="evidence" value="ECO:0007669"/>
    <property type="project" value="UniProtKB-SubCell"/>
</dbReference>
<comment type="subcellular location">
    <subcellularLocation>
        <location evidence="2">Nucleus</location>
    </subcellularLocation>
</comment>
<dbReference type="Pfam" id="PF13445">
    <property type="entry name" value="zf-RING_UBOX"/>
    <property type="match status" value="1"/>
</dbReference>
<evidence type="ECO:0000256" key="8">
    <source>
        <dbReference type="ARBA" id="ARBA00022737"/>
    </source>
</evidence>
<keyword evidence="13 20" id="KW-0175">Coiled coil</keyword>
<evidence type="ECO:0000259" key="25">
    <source>
        <dbReference type="PROSITE" id="PS50119"/>
    </source>
</evidence>
<keyword evidence="10" id="KW-0833">Ubl conjugation pathway</keyword>
<gene>
    <name evidence="26" type="ORF">EPR50_G00086250</name>
</gene>
<dbReference type="PROSITE" id="PS50014">
    <property type="entry name" value="BROMODOMAIN_2"/>
    <property type="match status" value="1"/>
</dbReference>
<dbReference type="InterPro" id="IPR019786">
    <property type="entry name" value="Zinc_finger_PHD-type_CS"/>
</dbReference>
<evidence type="ECO:0000256" key="5">
    <source>
        <dbReference type="ARBA" id="ARBA00022491"/>
    </source>
</evidence>
<evidence type="ECO:0000256" key="11">
    <source>
        <dbReference type="ARBA" id="ARBA00022833"/>
    </source>
</evidence>
<evidence type="ECO:0000256" key="19">
    <source>
        <dbReference type="PROSITE-ProRule" id="PRU00035"/>
    </source>
</evidence>
<accession>A0A484D292</accession>
<evidence type="ECO:0000256" key="3">
    <source>
        <dbReference type="ARBA" id="ARBA00004906"/>
    </source>
</evidence>
<dbReference type="GO" id="GO:0061630">
    <property type="term" value="F:ubiquitin protein ligase activity"/>
    <property type="evidence" value="ECO:0007669"/>
    <property type="project" value="UniProtKB-EC"/>
</dbReference>
<dbReference type="Proteomes" id="UP000295070">
    <property type="component" value="Chromosome 8"/>
</dbReference>
<dbReference type="SMART" id="SM00502">
    <property type="entry name" value="BBC"/>
    <property type="match status" value="1"/>
</dbReference>
<keyword evidence="11" id="KW-0862">Zinc</keyword>
<proteinExistence type="predicted"/>
<feature type="domain" description="RING-type" evidence="24">
    <location>
        <begin position="43"/>
        <end position="102"/>
    </location>
</feature>
<dbReference type="InterPro" id="IPR047058">
    <property type="entry name" value="TIF1b_Bbox2_Znf"/>
</dbReference>
<feature type="compositionally biased region" description="Polar residues" evidence="21">
    <location>
        <begin position="659"/>
        <end position="683"/>
    </location>
</feature>
<keyword evidence="17" id="KW-0539">Nucleus</keyword>
<dbReference type="InterPro" id="IPR036427">
    <property type="entry name" value="Bromodomain-like_sf"/>
</dbReference>
<feature type="coiled-coil region" evidence="20">
    <location>
        <begin position="227"/>
        <end position="261"/>
    </location>
</feature>
<comment type="caution">
    <text evidence="26">The sequence shown here is derived from an EMBL/GenBank/DDBJ whole genome shotgun (WGS) entry which is preliminary data.</text>
</comment>
<keyword evidence="7" id="KW-0479">Metal-binding</keyword>
<dbReference type="CDD" id="cd16585">
    <property type="entry name" value="RING-HC_TIF1_C-VI"/>
    <property type="match status" value="1"/>
</dbReference>
<keyword evidence="5" id="KW-0678">Repressor</keyword>
<evidence type="ECO:0000259" key="23">
    <source>
        <dbReference type="PROSITE" id="PS50016"/>
    </source>
</evidence>
<dbReference type="GO" id="GO:0003677">
    <property type="term" value="F:DNA binding"/>
    <property type="evidence" value="ECO:0007669"/>
    <property type="project" value="UniProtKB-KW"/>
</dbReference>
<sequence>MDGHTETQERRDAAAVVVENEAESKQVQEGKSDTTGQNYLDTCPVCHLNFHSREPKLLPCLHSFCKKCLPSPSRNLAMAEPPNSQVDSATKPLNVIRCPVCRQECMEVDVMENAFVKDSVEAPSSTVERQVQLCMTCDDSTEAAGFCVDCVEYLCATCVEAHQRVKFTKDHAIRQKAEVSKEVHGMSTQRPMFCDIHKQEPLKLFCETCDLLTCRDCQLVKHKDHNYQFLEDAYKNHKQHMESMTHQLQEKKKLIEDISNSINNGLLQVDQNRKSVHNEIKKSICSLILEINKKGKMLVNQLEAVTKDHESVLRKQHEDIGYLSRHLDHVINFTKWAIARNGGTALLYCKRLILFQIGNLLRAKCSTSFIPQSTIRFQSQSSYWASNVDLGSLVVESVPGHQLGGFQDIPHQLSHAEQGPSGSPYSFALGAPHNTLAQLQRQVDKLNPQASWQPQPPPPPWTWYQSVRLQRTVPGLLLGGSPSNSMLPQLGHRFMVPPPKHISPTSSLPRTGFTPQPLRGMGSSSSYQPKPMDVFSSSPLYTHTTPLAIKGGVNSPQSGQTIEPTYLNRRKDSGCPIYMLKPNYPQSLPPSLLHRNGQGQQNSLGYVAVSQEEKTGTFTWKPPETHQASGAVGSAVKKRRRSSPAPIIVIKDEPDDDSSYVQANQRASLPDSTGDQPQISGQDEGNKVPTPLQSTDDKPHSPLQPSSSPWVHSETKAPNHIRSLGEPQVDQHQAPLKGSNEGLCAACQTGGELLCCHKCAKLFHLSCHVPTLLTSPSGEWFCSFCRDLLVPEMEYDFESKPETKSVKKEPDSEGGFPPLDKQKCERLLLHLFCSEVSSDFQGSVSPSVRANNRLTIKGPMDLSAVRKRLEAKQSLCYQSPAEFVADIRLIFGNRAVLSEADAEVAMAAGKLKELFEEHLRVIFPDQTFPEIKLEMIPTAPPDSQLSSLDNIFQHAKRQRTYSDSQDTPSCPSGEGVA</sequence>
<dbReference type="SMART" id="SM00184">
    <property type="entry name" value="RING"/>
    <property type="match status" value="1"/>
</dbReference>
<feature type="region of interest" description="Disordered" evidence="21">
    <location>
        <begin position="618"/>
        <end position="716"/>
    </location>
</feature>
<dbReference type="InterPro" id="IPR027370">
    <property type="entry name" value="Znf-RING_euk"/>
</dbReference>
<dbReference type="InterPro" id="IPR000315">
    <property type="entry name" value="Znf_B-box"/>
</dbReference>
<dbReference type="SUPFAM" id="SSF47370">
    <property type="entry name" value="Bromodomain"/>
    <property type="match status" value="1"/>
</dbReference>
<dbReference type="InterPro" id="IPR011011">
    <property type="entry name" value="Znf_FYVE_PHD"/>
</dbReference>
<evidence type="ECO:0000256" key="7">
    <source>
        <dbReference type="ARBA" id="ARBA00022723"/>
    </source>
</evidence>
<dbReference type="SMART" id="SM00249">
    <property type="entry name" value="PHD"/>
    <property type="match status" value="1"/>
</dbReference>
<dbReference type="EMBL" id="SCKG01000008">
    <property type="protein sequence ID" value="TDH09365.1"/>
    <property type="molecule type" value="Genomic_DNA"/>
</dbReference>
<dbReference type="Gene3D" id="3.30.160.60">
    <property type="entry name" value="Classic Zinc Finger"/>
    <property type="match status" value="1"/>
</dbReference>
<dbReference type="InterPro" id="IPR001841">
    <property type="entry name" value="Znf_RING"/>
</dbReference>
<evidence type="ECO:0000313" key="26">
    <source>
        <dbReference type="EMBL" id="TDH09365.1"/>
    </source>
</evidence>
<dbReference type="InterPro" id="IPR013083">
    <property type="entry name" value="Znf_RING/FYVE/PHD"/>
</dbReference>
<dbReference type="AlphaFoldDB" id="A0A484D292"/>
<evidence type="ECO:0000259" key="24">
    <source>
        <dbReference type="PROSITE" id="PS50089"/>
    </source>
</evidence>
<dbReference type="SUPFAM" id="SSF57845">
    <property type="entry name" value="B-box zinc-binding domain"/>
    <property type="match status" value="1"/>
</dbReference>
<dbReference type="EC" id="2.3.2.27" evidence="4"/>
<dbReference type="PANTHER" id="PTHR45915:SF4">
    <property type="entry name" value="TRANSCRIPTION INTERMEDIARY FACTOR 1-ALPHA"/>
    <property type="match status" value="1"/>
</dbReference>
<dbReference type="FunFam" id="3.30.40.10:FF:000123">
    <property type="entry name" value="E3 ubiquitin-protein ligase TRIM33"/>
    <property type="match status" value="1"/>
</dbReference>
<keyword evidence="6" id="KW-0808">Transferase</keyword>
<keyword evidence="15" id="KW-0238">DNA-binding</keyword>
<keyword evidence="12" id="KW-0805">Transcription regulation</keyword>
<reference evidence="26 27" key="1">
    <citation type="submission" date="2019-01" db="EMBL/GenBank/DDBJ databases">
        <title>A chromosome-scale genome assembly of the yellow perch, Perca flavescens.</title>
        <authorList>
            <person name="Feron R."/>
            <person name="Morvezen R."/>
            <person name="Bestin A."/>
            <person name="Haffray P."/>
            <person name="Klopp C."/>
            <person name="Zahm M."/>
            <person name="Cabau C."/>
            <person name="Roques C."/>
            <person name="Donnadieu C."/>
            <person name="Bouchez O."/>
            <person name="Christie M."/>
            <person name="Larson W."/>
            <person name="Guiguen Y."/>
        </authorList>
    </citation>
    <scope>NUCLEOTIDE SEQUENCE [LARGE SCALE GENOMIC DNA]</scope>
    <source>
        <strain evidence="26">YP-PL-M2</strain>
        <tissue evidence="26">Blood</tissue>
    </source>
</reference>
<dbReference type="SUPFAM" id="SSF57850">
    <property type="entry name" value="RING/U-box"/>
    <property type="match status" value="1"/>
</dbReference>
<dbReference type="GO" id="GO:0008270">
    <property type="term" value="F:zinc ion binding"/>
    <property type="evidence" value="ECO:0007669"/>
    <property type="project" value="UniProtKB-KW"/>
</dbReference>
<dbReference type="Gene3D" id="3.30.40.10">
    <property type="entry name" value="Zinc/RING finger domain, C3HC4 (zinc finger)"/>
    <property type="match status" value="2"/>
</dbReference>
<evidence type="ECO:0000256" key="16">
    <source>
        <dbReference type="ARBA" id="ARBA00023163"/>
    </source>
</evidence>
<dbReference type="PROSITE" id="PS00518">
    <property type="entry name" value="ZF_RING_1"/>
    <property type="match status" value="1"/>
</dbReference>
<evidence type="ECO:0000256" key="15">
    <source>
        <dbReference type="ARBA" id="ARBA00023125"/>
    </source>
</evidence>
<dbReference type="InterPro" id="IPR017907">
    <property type="entry name" value="Znf_RING_CS"/>
</dbReference>
<dbReference type="InterPro" id="IPR003649">
    <property type="entry name" value="Bbox_C"/>
</dbReference>
<feature type="domain" description="B box-type" evidence="25">
    <location>
        <begin position="129"/>
        <end position="176"/>
    </location>
</feature>
<feature type="region of interest" description="Disordered" evidence="21">
    <location>
        <begin position="956"/>
        <end position="977"/>
    </location>
</feature>
<comment type="pathway">
    <text evidence="3">Protein modification; protein ubiquitination.</text>
</comment>
<evidence type="ECO:0000256" key="12">
    <source>
        <dbReference type="ARBA" id="ARBA00023015"/>
    </source>
</evidence>
<feature type="domain" description="PHD-type" evidence="23">
    <location>
        <begin position="741"/>
        <end position="788"/>
    </location>
</feature>
<protein>
    <recommendedName>
        <fullName evidence="4">RING-type E3 ubiquitin transferase</fullName>
        <ecNumber evidence="4">2.3.2.27</ecNumber>
    </recommendedName>
</protein>
<dbReference type="Pfam" id="PF00643">
    <property type="entry name" value="zf-B_box"/>
    <property type="match status" value="1"/>
</dbReference>